<dbReference type="RefSeq" id="WP_148542013.1">
    <property type="nucleotide sequence ID" value="NZ_VSDQ01000577.1"/>
</dbReference>
<sequence>MELLFKNISIRVLLLLTCYSSFTFSQNKIELESNIEGQVVNGYTGTLVVKTRNTLLGIDPLSKKVSWKNEDLKDIDLSEYEEIPYTPLCIFTENPFIKSKALSNTLNSKGALKTVVNIITGKVLFSSKKEGYKAVNNTLILPQKKCVLVDGIKNKDLVISLYSYETGEMLWELKAANTKLFKKLKRVFFDNEIILLDAQKNIYWLKNKQLIKIDSESGELLLERENITSIALNKSKNIIFLFSNRIGVKRLTEENSITALNTMTLEALWNTPILILGNISDTAQMADEMVVITSKGFNLIDIKSGTKKWDKSEALPLIKRIVPVEQGYLVVQNNYLVRIDEMGKKAWKKKIRITNSVLENPIYLLESEADVLYITPSKANKLLNEDGAKIWEEDIVLNTHGFISRNLKLSEHHFRVWDDTINNVFPVYSDQKFYVFEKYSSKKPIQFDSLSFKRKIPNLKIRENGYLLYDSNKFYFLSPSGDLLYKREYPFLDNSNVFSGSLYWTKRAFSSYTSAIGFVGNQLSSTFNSVLVSQDMGIITNVSSRIYGIYLSYQNGLNALVKLNDANMDLNMLSILRRIKKGRKHNSVLLLVVPRDNETEIMRLDIDSGKSDIIEVLDYRYTGYVVDQIEQQIYFFGKKNILIKTFHE</sequence>
<dbReference type="AlphaFoldDB" id="A0A5D0I4W8"/>
<gene>
    <name evidence="1" type="ORF">FUA24_10250</name>
</gene>
<reference evidence="1 2" key="1">
    <citation type="submission" date="2019-08" db="EMBL/GenBank/DDBJ databases">
        <title>Seonamhaeicola sediminis sp. nov., isolated from marine sediment.</title>
        <authorList>
            <person name="Cao W.R."/>
        </authorList>
    </citation>
    <scope>NUCLEOTIDE SEQUENCE [LARGE SCALE GENOMIC DNA]</scope>
    <source>
        <strain evidence="1 2">B011</strain>
    </source>
</reference>
<accession>A0A5D0I4W8</accession>
<comment type="caution">
    <text evidence="1">The sequence shown here is derived from an EMBL/GenBank/DDBJ whole genome shotgun (WGS) entry which is preliminary data.</text>
</comment>
<dbReference type="OrthoDB" id="1489043at2"/>
<dbReference type="Proteomes" id="UP000323930">
    <property type="component" value="Unassembled WGS sequence"/>
</dbReference>
<dbReference type="SUPFAM" id="SSF50998">
    <property type="entry name" value="Quinoprotein alcohol dehydrogenase-like"/>
    <property type="match status" value="1"/>
</dbReference>
<proteinExistence type="predicted"/>
<evidence type="ECO:0000313" key="2">
    <source>
        <dbReference type="Proteomes" id="UP000323930"/>
    </source>
</evidence>
<evidence type="ECO:0000313" key="1">
    <source>
        <dbReference type="EMBL" id="TYA78724.1"/>
    </source>
</evidence>
<keyword evidence="2" id="KW-1185">Reference proteome</keyword>
<name>A0A5D0I4W8_9FLAO</name>
<dbReference type="EMBL" id="VSDQ01000577">
    <property type="protein sequence ID" value="TYA78724.1"/>
    <property type="molecule type" value="Genomic_DNA"/>
</dbReference>
<organism evidence="1 2">
    <name type="scientific">Seonamhaeicola marinus</name>
    <dbReference type="NCBI Taxonomy" id="1912246"/>
    <lineage>
        <taxon>Bacteria</taxon>
        <taxon>Pseudomonadati</taxon>
        <taxon>Bacteroidota</taxon>
        <taxon>Flavobacteriia</taxon>
        <taxon>Flavobacteriales</taxon>
        <taxon>Flavobacteriaceae</taxon>
    </lineage>
</organism>
<protein>
    <submittedName>
        <fullName evidence="1">PQQ-binding-like beta-propeller repeat protein</fullName>
    </submittedName>
</protein>
<dbReference type="InterPro" id="IPR011047">
    <property type="entry name" value="Quinoprotein_ADH-like_sf"/>
</dbReference>